<feature type="transmembrane region" description="Helical" evidence="2">
    <location>
        <begin position="78"/>
        <end position="95"/>
    </location>
</feature>
<feature type="transmembrane region" description="Helical" evidence="2">
    <location>
        <begin position="100"/>
        <end position="117"/>
    </location>
</feature>
<dbReference type="EMBL" id="JBHSDS010000006">
    <property type="protein sequence ID" value="MFC4358613.1"/>
    <property type="molecule type" value="Genomic_DNA"/>
</dbReference>
<keyword evidence="2" id="KW-1133">Transmembrane helix</keyword>
<dbReference type="RefSeq" id="WP_267623605.1">
    <property type="nucleotide sequence ID" value="NZ_JAODIW010000008.1"/>
</dbReference>
<evidence type="ECO:0000256" key="1">
    <source>
        <dbReference type="SAM" id="MobiDB-lite"/>
    </source>
</evidence>
<protein>
    <submittedName>
        <fullName evidence="4">DUF58 domain-containing protein</fullName>
    </submittedName>
</protein>
<proteinExistence type="predicted"/>
<feature type="compositionally biased region" description="Gly residues" evidence="1">
    <location>
        <begin position="39"/>
        <end position="49"/>
    </location>
</feature>
<evidence type="ECO:0000259" key="3">
    <source>
        <dbReference type="Pfam" id="PF01882"/>
    </source>
</evidence>
<feature type="domain" description="DUF58" evidence="3">
    <location>
        <begin position="270"/>
        <end position="436"/>
    </location>
</feature>
<reference evidence="4 5" key="1">
    <citation type="journal article" date="2019" name="Int. J. Syst. Evol. Microbiol.">
        <title>The Global Catalogue of Microorganisms (GCM) 10K type strain sequencing project: providing services to taxonomists for standard genome sequencing and annotation.</title>
        <authorList>
            <consortium name="The Broad Institute Genomics Platform"/>
            <consortium name="The Broad Institute Genome Sequencing Center for Infectious Disease"/>
            <person name="Wu L."/>
            <person name="Ma J."/>
        </authorList>
    </citation>
    <scope>NUCLEOTIDE SEQUENCE [LARGE SCALE GENOMIC DNA]</scope>
    <source>
        <strain evidence="4 5">CGMCC 1.12553</strain>
    </source>
</reference>
<dbReference type="PANTHER" id="PTHR33608">
    <property type="entry name" value="BLL2464 PROTEIN"/>
    <property type="match status" value="1"/>
</dbReference>
<dbReference type="Pfam" id="PF01882">
    <property type="entry name" value="DUF58"/>
    <property type="match status" value="1"/>
</dbReference>
<name>A0ABD5PCX3_9EURY</name>
<dbReference type="Proteomes" id="UP001595921">
    <property type="component" value="Unassembled WGS sequence"/>
</dbReference>
<organism evidence="4 5">
    <name type="scientific">Halobium salinum</name>
    <dbReference type="NCBI Taxonomy" id="1364940"/>
    <lineage>
        <taxon>Archaea</taxon>
        <taxon>Methanobacteriati</taxon>
        <taxon>Methanobacteriota</taxon>
        <taxon>Stenosarchaea group</taxon>
        <taxon>Halobacteria</taxon>
        <taxon>Halobacteriales</taxon>
        <taxon>Haloferacaceae</taxon>
        <taxon>Halobium</taxon>
    </lineage>
</organism>
<comment type="caution">
    <text evidence="4">The sequence shown here is derived from an EMBL/GenBank/DDBJ whole genome shotgun (WGS) entry which is preliminary data.</text>
</comment>
<evidence type="ECO:0000256" key="2">
    <source>
        <dbReference type="SAM" id="Phobius"/>
    </source>
</evidence>
<dbReference type="AlphaFoldDB" id="A0ABD5PCX3"/>
<keyword evidence="2" id="KW-0472">Membrane</keyword>
<keyword evidence="2" id="KW-0812">Transmembrane</keyword>
<dbReference type="PANTHER" id="PTHR33608:SF6">
    <property type="entry name" value="BLL2464 PROTEIN"/>
    <property type="match status" value="1"/>
</dbReference>
<evidence type="ECO:0000313" key="5">
    <source>
        <dbReference type="Proteomes" id="UP001595921"/>
    </source>
</evidence>
<dbReference type="Gene3D" id="2.60.40.10">
    <property type="entry name" value="Immunoglobulins"/>
    <property type="match status" value="1"/>
</dbReference>
<sequence>MSTVGSEEGTDVDDGTATEGRSATARDGSDDADDREGSMRGGVQEGAGDGPDEHDGDDESPEEAERLTVRDVLDTDRWVGAPAVTLLFAGLAIVVDRQAGLLLAGAVGVVFAAYAYGSGTPAPTLAVERRLSDETPGPGDDVRVTVTVRNEGEATLPDLRLVDGVPPALAVGEGSPRHATALRPGKRATFSYVVPAVRGRHEWESMQVIVRNAPGTREVDATVDSAEPTTLRCSPDLDATGDLPLRGLTTQYTGRIATDVGGPGLEFHSTRDYRHGDPLNRVDWNRMARTGELATLDFREERAATVVLLVDAREEAYVAPEPGAENAVERSVEAAGRSFSALLGGGDRVGLAALGPDELWLAPGAGNDHRARARDLLASHPALSPTPPDGRFFPSLRLRRLRRQLPSDAQLIVFSPLVDDYVASVARRLDAYGHLVTVVSPDPTAGGTPGELLARIERRSRISRLRRAGLRVVDWGDEPLATAVAGAAGRWSG</sequence>
<dbReference type="InterPro" id="IPR013783">
    <property type="entry name" value="Ig-like_fold"/>
</dbReference>
<dbReference type="InterPro" id="IPR002881">
    <property type="entry name" value="DUF58"/>
</dbReference>
<feature type="compositionally biased region" description="Acidic residues" evidence="1">
    <location>
        <begin position="50"/>
        <end position="62"/>
    </location>
</feature>
<keyword evidence="5" id="KW-1185">Reference proteome</keyword>
<evidence type="ECO:0000313" key="4">
    <source>
        <dbReference type="EMBL" id="MFC4358613.1"/>
    </source>
</evidence>
<accession>A0ABD5PCX3</accession>
<gene>
    <name evidence="4" type="ORF">ACFO0N_11745</name>
</gene>
<feature type="region of interest" description="Disordered" evidence="1">
    <location>
        <begin position="1"/>
        <end position="65"/>
    </location>
</feature>